<accession>A0A8T1BYK7</accession>
<organism evidence="2 4">
    <name type="scientific">Phytophthora cactorum</name>
    <dbReference type="NCBI Taxonomy" id="29920"/>
    <lineage>
        <taxon>Eukaryota</taxon>
        <taxon>Sar</taxon>
        <taxon>Stramenopiles</taxon>
        <taxon>Oomycota</taxon>
        <taxon>Peronosporomycetes</taxon>
        <taxon>Peronosporales</taxon>
        <taxon>Peronosporaceae</taxon>
        <taxon>Phytophthora</taxon>
    </lineage>
</organism>
<sequence>MAVSRSYLWEQNPNIILPKKNLKPKLLLIAAQAILTFFYIGFGVVFTRCTSTQRFGLLIFLPVMKLFLKHHVAHLLDLHAVVRYMVNFYPDDPDEHHVYRIIYFRD</sequence>
<dbReference type="EMBL" id="RCMK01000426">
    <property type="protein sequence ID" value="KAG2929390.1"/>
    <property type="molecule type" value="Genomic_DNA"/>
</dbReference>
<dbReference type="AlphaFoldDB" id="A0A8T1BYK7"/>
<keyword evidence="1" id="KW-1133">Transmembrane helix</keyword>
<evidence type="ECO:0000313" key="4">
    <source>
        <dbReference type="Proteomes" id="UP000774804"/>
    </source>
</evidence>
<comment type="caution">
    <text evidence="2">The sequence shown here is derived from an EMBL/GenBank/DDBJ whole genome shotgun (WGS) entry which is preliminary data.</text>
</comment>
<reference evidence="2" key="1">
    <citation type="submission" date="2018-10" db="EMBL/GenBank/DDBJ databases">
        <title>Effector identification in a new, highly contiguous assembly of the strawberry crown rot pathogen Phytophthora cactorum.</title>
        <authorList>
            <person name="Armitage A.D."/>
            <person name="Nellist C.F."/>
            <person name="Bates H."/>
            <person name="Vickerstaff R.J."/>
            <person name="Harrison R.J."/>
        </authorList>
    </citation>
    <scope>NUCLEOTIDE SEQUENCE</scope>
    <source>
        <strain evidence="2">4032</strain>
        <strain evidence="3">4040</strain>
    </source>
</reference>
<dbReference type="Proteomes" id="UP000736787">
    <property type="component" value="Unassembled WGS sequence"/>
</dbReference>
<keyword evidence="1" id="KW-0472">Membrane</keyword>
<keyword evidence="1" id="KW-0812">Transmembrane</keyword>
<evidence type="ECO:0000256" key="1">
    <source>
        <dbReference type="SAM" id="Phobius"/>
    </source>
</evidence>
<feature type="transmembrane region" description="Helical" evidence="1">
    <location>
        <begin position="26"/>
        <end position="46"/>
    </location>
</feature>
<evidence type="ECO:0000313" key="3">
    <source>
        <dbReference type="EMBL" id="KAG2929390.1"/>
    </source>
</evidence>
<dbReference type="EMBL" id="RCMI01000431">
    <property type="protein sequence ID" value="KAG2911144.1"/>
    <property type="molecule type" value="Genomic_DNA"/>
</dbReference>
<dbReference type="Proteomes" id="UP000774804">
    <property type="component" value="Unassembled WGS sequence"/>
</dbReference>
<name>A0A8T1BYK7_9STRA</name>
<protein>
    <submittedName>
        <fullName evidence="2">Uncharacterized protein</fullName>
    </submittedName>
</protein>
<gene>
    <name evidence="2" type="ORF">PC115_g12674</name>
    <name evidence="3" type="ORF">PC117_g14006</name>
</gene>
<proteinExistence type="predicted"/>
<evidence type="ECO:0000313" key="2">
    <source>
        <dbReference type="EMBL" id="KAG2911144.1"/>
    </source>
</evidence>